<dbReference type="SUPFAM" id="SSF161098">
    <property type="entry name" value="MetI-like"/>
    <property type="match status" value="1"/>
</dbReference>
<dbReference type="STRING" id="284581.AMD01_11530"/>
<evidence type="ECO:0000256" key="2">
    <source>
        <dbReference type="ARBA" id="ARBA00022448"/>
    </source>
</evidence>
<dbReference type="AlphaFoldDB" id="A0A0M0L6I3"/>
<dbReference type="Gene3D" id="1.10.3720.10">
    <property type="entry name" value="MetI-like"/>
    <property type="match status" value="1"/>
</dbReference>
<dbReference type="InterPro" id="IPR025966">
    <property type="entry name" value="OppC_N"/>
</dbReference>
<dbReference type="InterPro" id="IPR050366">
    <property type="entry name" value="BP-dependent_transpt_permease"/>
</dbReference>
<evidence type="ECO:0000256" key="6">
    <source>
        <dbReference type="ARBA" id="ARBA00023136"/>
    </source>
</evidence>
<comment type="subcellular location">
    <subcellularLocation>
        <location evidence="1 7">Cell membrane</location>
        <topology evidence="1 7">Multi-pass membrane protein</topology>
    </subcellularLocation>
</comment>
<dbReference type="Proteomes" id="UP000037558">
    <property type="component" value="Unassembled WGS sequence"/>
</dbReference>
<accession>A0A0M0L6I3</accession>
<evidence type="ECO:0000313" key="10">
    <source>
        <dbReference type="Proteomes" id="UP000037558"/>
    </source>
</evidence>
<dbReference type="EMBL" id="LILC01000013">
    <property type="protein sequence ID" value="KOO46452.1"/>
    <property type="molecule type" value="Genomic_DNA"/>
</dbReference>
<dbReference type="GO" id="GO:0005886">
    <property type="term" value="C:plasma membrane"/>
    <property type="evidence" value="ECO:0007669"/>
    <property type="project" value="UniProtKB-SubCell"/>
</dbReference>
<keyword evidence="10" id="KW-1185">Reference proteome</keyword>
<reference evidence="10" key="1">
    <citation type="submission" date="2015-08" db="EMBL/GenBank/DDBJ databases">
        <title>Fjat-14210 dsm16467.</title>
        <authorList>
            <person name="Liu B."/>
            <person name="Wang J."/>
            <person name="Zhu Y."/>
            <person name="Liu G."/>
            <person name="Chen Q."/>
            <person name="Chen Z."/>
            <person name="Lan J."/>
            <person name="Che J."/>
            <person name="Ge C."/>
            <person name="Shi H."/>
            <person name="Pan Z."/>
            <person name="Liu X."/>
        </authorList>
    </citation>
    <scope>NUCLEOTIDE SEQUENCE [LARGE SCALE GENOMIC DNA]</scope>
    <source>
        <strain evidence="10">DSM 16467</strain>
    </source>
</reference>
<dbReference type="PATRIC" id="fig|284581.3.peg.2421"/>
<dbReference type="CDD" id="cd06261">
    <property type="entry name" value="TM_PBP2"/>
    <property type="match status" value="1"/>
</dbReference>
<evidence type="ECO:0000256" key="5">
    <source>
        <dbReference type="ARBA" id="ARBA00022989"/>
    </source>
</evidence>
<protein>
    <submittedName>
        <fullName evidence="9">Peptide ABC transporter permease</fullName>
    </submittedName>
</protein>
<dbReference type="Pfam" id="PF12911">
    <property type="entry name" value="OppC_N"/>
    <property type="match status" value="1"/>
</dbReference>
<evidence type="ECO:0000256" key="4">
    <source>
        <dbReference type="ARBA" id="ARBA00022692"/>
    </source>
</evidence>
<keyword evidence="5 7" id="KW-1133">Transmembrane helix</keyword>
<evidence type="ECO:0000313" key="9">
    <source>
        <dbReference type="EMBL" id="KOO46452.1"/>
    </source>
</evidence>
<dbReference type="OrthoDB" id="9797472at2"/>
<feature type="transmembrane region" description="Helical" evidence="7">
    <location>
        <begin position="155"/>
        <end position="173"/>
    </location>
</feature>
<dbReference type="GO" id="GO:0055085">
    <property type="term" value="P:transmembrane transport"/>
    <property type="evidence" value="ECO:0007669"/>
    <property type="project" value="InterPro"/>
</dbReference>
<comment type="similarity">
    <text evidence="7">Belongs to the binding-protein-dependent transport system permease family.</text>
</comment>
<feature type="domain" description="ABC transmembrane type-1" evidence="8">
    <location>
        <begin position="92"/>
        <end position="280"/>
    </location>
</feature>
<dbReference type="PROSITE" id="PS50928">
    <property type="entry name" value="ABC_TM1"/>
    <property type="match status" value="1"/>
</dbReference>
<feature type="transmembrane region" description="Helical" evidence="7">
    <location>
        <begin position="257"/>
        <end position="280"/>
    </location>
</feature>
<evidence type="ECO:0000256" key="7">
    <source>
        <dbReference type="RuleBase" id="RU363032"/>
    </source>
</evidence>
<dbReference type="InterPro" id="IPR000515">
    <property type="entry name" value="MetI-like"/>
</dbReference>
<dbReference type="InterPro" id="IPR035906">
    <property type="entry name" value="MetI-like_sf"/>
</dbReference>
<evidence type="ECO:0000259" key="8">
    <source>
        <dbReference type="PROSITE" id="PS50928"/>
    </source>
</evidence>
<gene>
    <name evidence="9" type="ORF">AMD01_11530</name>
</gene>
<feature type="transmembrane region" description="Helical" evidence="7">
    <location>
        <begin position="31"/>
        <end position="52"/>
    </location>
</feature>
<feature type="transmembrane region" description="Helical" evidence="7">
    <location>
        <begin position="126"/>
        <end position="149"/>
    </location>
</feature>
<dbReference type="RefSeq" id="WP_053401544.1">
    <property type="nucleotide sequence ID" value="NZ_LILC01000013.1"/>
</dbReference>
<keyword evidence="3" id="KW-1003">Cell membrane</keyword>
<dbReference type="PANTHER" id="PTHR43386">
    <property type="entry name" value="OLIGOPEPTIDE TRANSPORT SYSTEM PERMEASE PROTEIN APPC"/>
    <property type="match status" value="1"/>
</dbReference>
<evidence type="ECO:0000256" key="3">
    <source>
        <dbReference type="ARBA" id="ARBA00022475"/>
    </source>
</evidence>
<comment type="caution">
    <text evidence="9">The sequence shown here is derived from an EMBL/GenBank/DDBJ whole genome shotgun (WGS) entry which is preliminary data.</text>
</comment>
<evidence type="ECO:0000256" key="1">
    <source>
        <dbReference type="ARBA" id="ARBA00004651"/>
    </source>
</evidence>
<dbReference type="Pfam" id="PF00528">
    <property type="entry name" value="BPD_transp_1"/>
    <property type="match status" value="1"/>
</dbReference>
<feature type="transmembrane region" description="Helical" evidence="7">
    <location>
        <begin position="94"/>
        <end position="119"/>
    </location>
</feature>
<sequence length="308" mass="33874">MNAPQQTEPLSHTTEKKKKNPTIVRLLSNRLLVRGAILILLSVIIAIFAPLISPFDMLKVDPAHRLAAPSTLHWFGTDNFGRDVFSRTMYGVRISIMIGATVTIIASVIGLIVGLLSAYYKVLDYILMRICDGLFAFPSILLAIAIMSALGPKTINVIIALSLVFIPSIARIVRSAALVVKEKTFVEALKAQGASSVRILFLHIAPNVLSPLIVQVTYVFAVTILTEASLSFLGAGIPAPIPSLGNMLYDGKLAIYTAWWMTVFPGIFIILLVLGLNLFGDGLRDWLNPKNVVLNRRRKKRWQRKSLS</sequence>
<proteinExistence type="inferred from homology"/>
<keyword evidence="4 7" id="KW-0812">Transmembrane</keyword>
<name>A0A0M0L6I3_9BACI</name>
<keyword evidence="6 7" id="KW-0472">Membrane</keyword>
<organism evidence="9 10">
    <name type="scientific">Priestia koreensis</name>
    <dbReference type="NCBI Taxonomy" id="284581"/>
    <lineage>
        <taxon>Bacteria</taxon>
        <taxon>Bacillati</taxon>
        <taxon>Bacillota</taxon>
        <taxon>Bacilli</taxon>
        <taxon>Bacillales</taxon>
        <taxon>Bacillaceae</taxon>
        <taxon>Priestia</taxon>
    </lineage>
</organism>
<keyword evidence="2 7" id="KW-0813">Transport</keyword>
<dbReference type="PANTHER" id="PTHR43386:SF1">
    <property type="entry name" value="D,D-DIPEPTIDE TRANSPORT SYSTEM PERMEASE PROTEIN DDPC-RELATED"/>
    <property type="match status" value="1"/>
</dbReference>